<evidence type="ECO:0000256" key="1">
    <source>
        <dbReference type="SAM" id="MobiDB-lite"/>
    </source>
</evidence>
<comment type="caution">
    <text evidence="2">The sequence shown here is derived from an EMBL/GenBank/DDBJ whole genome shotgun (WGS) entry which is preliminary data.</text>
</comment>
<organism evidence="2 3">
    <name type="scientific">Streptomyces kaniharaensis</name>
    <dbReference type="NCBI Taxonomy" id="212423"/>
    <lineage>
        <taxon>Bacteria</taxon>
        <taxon>Bacillati</taxon>
        <taxon>Actinomycetota</taxon>
        <taxon>Actinomycetes</taxon>
        <taxon>Kitasatosporales</taxon>
        <taxon>Streptomycetaceae</taxon>
        <taxon>Streptomyces</taxon>
    </lineage>
</organism>
<feature type="region of interest" description="Disordered" evidence="1">
    <location>
        <begin position="1"/>
        <end position="114"/>
    </location>
</feature>
<evidence type="ECO:0000313" key="3">
    <source>
        <dbReference type="Proteomes" id="UP000450000"/>
    </source>
</evidence>
<dbReference type="InterPro" id="IPR044668">
    <property type="entry name" value="PuuD-like"/>
</dbReference>
<dbReference type="PANTHER" id="PTHR43235:SF1">
    <property type="entry name" value="GLUTAMINE AMIDOTRANSFERASE PB2B2.05-RELATED"/>
    <property type="match status" value="1"/>
</dbReference>
<proteinExistence type="predicted"/>
<gene>
    <name evidence="2" type="ORF">F7Q99_33550</name>
</gene>
<dbReference type="PANTHER" id="PTHR43235">
    <property type="entry name" value="GLUTAMINE AMIDOTRANSFERASE PB2B2.05-RELATED"/>
    <property type="match status" value="1"/>
</dbReference>
<dbReference type="OrthoDB" id="9813383at2"/>
<dbReference type="GO" id="GO:0033969">
    <property type="term" value="F:gamma-glutamyl-gamma-aminobutyrate hydrolase activity"/>
    <property type="evidence" value="ECO:0007669"/>
    <property type="project" value="TreeGrafter"/>
</dbReference>
<protein>
    <submittedName>
        <fullName evidence="2">Gamma-glutamyl-gamma-aminobutyrate hydrolase family protein</fullName>
    </submittedName>
</protein>
<feature type="compositionally biased region" description="Basic and acidic residues" evidence="1">
    <location>
        <begin position="33"/>
        <end position="43"/>
    </location>
</feature>
<sequence length="361" mass="40011">MGPRQPHLRPACGRPRPVAALREPRPRRRRQPVPRDRRPDRGRAARRRATARTRTGVHRQRVRLRRAQGARHPARRGRRLRAQRRRHRGLRQGRRPALHPRRTHRTRGLRQGGDRLGAAPRIRAAVSRDRRRPLIGVTSYQDDAAWSVWNQRASLVPQTYVDAVVRAGGTPVLLPPQPGGADHLLDALDGLVLAGGPDVDPARYAATADPRTGPPHHARDDWESRLLGAALARDLPLLGICRGMQLLNVELGGTLLQHLPDGSHQIVPARFVRHRVGLVEGSRLAAVLGPAAEVSCYHHQAVDRLGTGLQASARSADGTVEALELPGHRFALGVQWHPETDPDDLRLFHALITASHRETTP</sequence>
<dbReference type="Pfam" id="PF07722">
    <property type="entry name" value="Peptidase_C26"/>
    <property type="match status" value="1"/>
</dbReference>
<dbReference type="InterPro" id="IPR011697">
    <property type="entry name" value="Peptidase_C26"/>
</dbReference>
<dbReference type="SUPFAM" id="SSF52317">
    <property type="entry name" value="Class I glutamine amidotransferase-like"/>
    <property type="match status" value="1"/>
</dbReference>
<dbReference type="GO" id="GO:0005829">
    <property type="term" value="C:cytosol"/>
    <property type="evidence" value="ECO:0007669"/>
    <property type="project" value="TreeGrafter"/>
</dbReference>
<dbReference type="InterPro" id="IPR029062">
    <property type="entry name" value="Class_I_gatase-like"/>
</dbReference>
<reference evidence="2 3" key="1">
    <citation type="submission" date="2019-09" db="EMBL/GenBank/DDBJ databases">
        <title>Genome Sequences of Streptomyces kaniharaensis ATCC 21070.</title>
        <authorList>
            <person name="Zhu W."/>
            <person name="De Crecy-Lagard V."/>
            <person name="Richards N.G."/>
        </authorList>
    </citation>
    <scope>NUCLEOTIDE SEQUENCE [LARGE SCALE GENOMIC DNA]</scope>
    <source>
        <strain evidence="2 3">SF-557</strain>
    </source>
</reference>
<name>A0A6N7L452_9ACTN</name>
<dbReference type="Proteomes" id="UP000450000">
    <property type="component" value="Unassembled WGS sequence"/>
</dbReference>
<dbReference type="PROSITE" id="PS51273">
    <property type="entry name" value="GATASE_TYPE_1"/>
    <property type="match status" value="1"/>
</dbReference>
<dbReference type="AlphaFoldDB" id="A0A6N7L452"/>
<keyword evidence="2" id="KW-0378">Hydrolase</keyword>
<dbReference type="Gene3D" id="3.40.50.880">
    <property type="match status" value="1"/>
</dbReference>
<keyword evidence="3" id="KW-1185">Reference proteome</keyword>
<accession>A0A6N7L452</accession>
<dbReference type="CDD" id="cd01745">
    <property type="entry name" value="GATase1_2"/>
    <property type="match status" value="1"/>
</dbReference>
<dbReference type="GO" id="GO:0006598">
    <property type="term" value="P:polyamine catabolic process"/>
    <property type="evidence" value="ECO:0007669"/>
    <property type="project" value="TreeGrafter"/>
</dbReference>
<feature type="compositionally biased region" description="Basic residues" evidence="1">
    <location>
        <begin position="44"/>
        <end position="108"/>
    </location>
</feature>
<dbReference type="EMBL" id="WBOF01000003">
    <property type="protein sequence ID" value="MQS16984.1"/>
    <property type="molecule type" value="Genomic_DNA"/>
</dbReference>
<evidence type="ECO:0000313" key="2">
    <source>
        <dbReference type="EMBL" id="MQS16984.1"/>
    </source>
</evidence>